<evidence type="ECO:0000256" key="6">
    <source>
        <dbReference type="ARBA" id="ARBA00023002"/>
    </source>
</evidence>
<comment type="cofactor">
    <cofactor evidence="1">
        <name>FAD</name>
        <dbReference type="ChEBI" id="CHEBI:57692"/>
    </cofactor>
</comment>
<dbReference type="SUPFAM" id="SSF63380">
    <property type="entry name" value="Riboflavin synthase domain-like"/>
    <property type="match status" value="1"/>
</dbReference>
<dbReference type="Proteomes" id="UP000478837">
    <property type="component" value="Unassembled WGS sequence"/>
</dbReference>
<reference evidence="14 15" key="1">
    <citation type="submission" date="2020-01" db="EMBL/GenBank/DDBJ databases">
        <title>Genomes of bacteria type strains.</title>
        <authorList>
            <person name="Chen J."/>
            <person name="Zhu S."/>
            <person name="Yang J."/>
        </authorList>
    </citation>
    <scope>NUCLEOTIDE SEQUENCE [LARGE SCALE GENOMIC DNA]</scope>
    <source>
        <strain evidence="14 15">LMG 22958</strain>
    </source>
</reference>
<feature type="compositionally biased region" description="Polar residues" evidence="12">
    <location>
        <begin position="123"/>
        <end position="137"/>
    </location>
</feature>
<feature type="domain" description="FAD-binding FR-type" evidence="13">
    <location>
        <begin position="11"/>
        <end position="115"/>
    </location>
</feature>
<evidence type="ECO:0000256" key="1">
    <source>
        <dbReference type="ARBA" id="ARBA00001974"/>
    </source>
</evidence>
<dbReference type="GO" id="GO:0051537">
    <property type="term" value="F:2 iron, 2 sulfur cluster binding"/>
    <property type="evidence" value="ECO:0007669"/>
    <property type="project" value="UniProtKB-KW"/>
</dbReference>
<evidence type="ECO:0000256" key="2">
    <source>
        <dbReference type="ARBA" id="ARBA00022630"/>
    </source>
</evidence>
<dbReference type="InterPro" id="IPR039261">
    <property type="entry name" value="FNR_nucleotide-bd"/>
</dbReference>
<accession>A0A6L9MSE3</accession>
<dbReference type="InterPro" id="IPR050415">
    <property type="entry name" value="MRET"/>
</dbReference>
<evidence type="ECO:0000256" key="10">
    <source>
        <dbReference type="ARBA" id="ARBA00034078"/>
    </source>
</evidence>
<keyword evidence="6" id="KW-0560">Oxidoreductase</keyword>
<dbReference type="InterPro" id="IPR001433">
    <property type="entry name" value="OxRdtase_FAD/NAD-bd"/>
</dbReference>
<evidence type="ECO:0000256" key="7">
    <source>
        <dbReference type="ARBA" id="ARBA00023004"/>
    </source>
</evidence>
<dbReference type="PROSITE" id="PS51384">
    <property type="entry name" value="FAD_FR"/>
    <property type="match status" value="1"/>
</dbReference>
<keyword evidence="15" id="KW-1185">Reference proteome</keyword>
<name>A0A6L9MSE3_9ALTE</name>
<dbReference type="Pfam" id="PF00111">
    <property type="entry name" value="Fer2"/>
    <property type="match status" value="1"/>
</dbReference>
<dbReference type="InterPro" id="IPR001709">
    <property type="entry name" value="Flavoprot_Pyr_Nucl_cyt_Rdtase"/>
</dbReference>
<evidence type="ECO:0000256" key="5">
    <source>
        <dbReference type="ARBA" id="ARBA00022827"/>
    </source>
</evidence>
<comment type="similarity">
    <text evidence="11">In the N-terminal section; belongs to the FAD-binding oxidoreductase type 6 family.</text>
</comment>
<dbReference type="PANTHER" id="PTHR47354:SF6">
    <property type="entry name" value="NADH OXIDOREDUCTASE HCR"/>
    <property type="match status" value="1"/>
</dbReference>
<dbReference type="Gene3D" id="3.10.20.30">
    <property type="match status" value="1"/>
</dbReference>
<dbReference type="InterPro" id="IPR001041">
    <property type="entry name" value="2Fe-2S_ferredoxin-type"/>
</dbReference>
<dbReference type="GO" id="GO:0016491">
    <property type="term" value="F:oxidoreductase activity"/>
    <property type="evidence" value="ECO:0007669"/>
    <property type="project" value="UniProtKB-KW"/>
</dbReference>
<dbReference type="InterPro" id="IPR012675">
    <property type="entry name" value="Beta-grasp_dom_sf"/>
</dbReference>
<evidence type="ECO:0000313" key="15">
    <source>
        <dbReference type="Proteomes" id="UP000478837"/>
    </source>
</evidence>
<feature type="region of interest" description="Disordered" evidence="12">
    <location>
        <begin position="119"/>
        <end position="141"/>
    </location>
</feature>
<evidence type="ECO:0000259" key="13">
    <source>
        <dbReference type="PROSITE" id="PS51384"/>
    </source>
</evidence>
<comment type="cofactor">
    <cofactor evidence="10">
        <name>[2Fe-2S] cluster</name>
        <dbReference type="ChEBI" id="CHEBI:190135"/>
    </cofactor>
</comment>
<dbReference type="PANTHER" id="PTHR47354">
    <property type="entry name" value="NADH OXIDOREDUCTASE HCR"/>
    <property type="match status" value="1"/>
</dbReference>
<dbReference type="AlphaFoldDB" id="A0A6L9MSE3"/>
<keyword evidence="9" id="KW-0830">Ubiquinone</keyword>
<dbReference type="InterPro" id="IPR017938">
    <property type="entry name" value="Riboflavin_synthase-like_b-brl"/>
</dbReference>
<evidence type="ECO:0000256" key="4">
    <source>
        <dbReference type="ARBA" id="ARBA00022723"/>
    </source>
</evidence>
<keyword evidence="8" id="KW-0411">Iron-sulfur</keyword>
<dbReference type="CDD" id="cd00207">
    <property type="entry name" value="fer2"/>
    <property type="match status" value="1"/>
</dbReference>
<dbReference type="InterPro" id="IPR008333">
    <property type="entry name" value="Cbr1-like_FAD-bd_dom"/>
</dbReference>
<dbReference type="InterPro" id="IPR036010">
    <property type="entry name" value="2Fe-2S_ferredoxin-like_sf"/>
</dbReference>
<dbReference type="SUPFAM" id="SSF54292">
    <property type="entry name" value="2Fe-2S ferredoxin-like"/>
    <property type="match status" value="1"/>
</dbReference>
<organism evidence="14 15">
    <name type="scientific">Alteromonas hispanica</name>
    <dbReference type="NCBI Taxonomy" id="315421"/>
    <lineage>
        <taxon>Bacteria</taxon>
        <taxon>Pseudomonadati</taxon>
        <taxon>Pseudomonadota</taxon>
        <taxon>Gammaproteobacteria</taxon>
        <taxon>Alteromonadales</taxon>
        <taxon>Alteromonadaceae</taxon>
        <taxon>Alteromonas/Salinimonas group</taxon>
        <taxon>Alteromonas</taxon>
    </lineage>
</organism>
<evidence type="ECO:0000256" key="9">
    <source>
        <dbReference type="ARBA" id="ARBA00023075"/>
    </source>
</evidence>
<dbReference type="Gene3D" id="3.40.50.80">
    <property type="entry name" value="Nucleotide-binding domain of ferredoxin-NADP reductase (FNR) module"/>
    <property type="match status" value="1"/>
</dbReference>
<dbReference type="Pfam" id="PF00175">
    <property type="entry name" value="NAD_binding_1"/>
    <property type="match status" value="1"/>
</dbReference>
<dbReference type="GO" id="GO:0046872">
    <property type="term" value="F:metal ion binding"/>
    <property type="evidence" value="ECO:0007669"/>
    <property type="project" value="UniProtKB-KW"/>
</dbReference>
<proteinExistence type="inferred from homology"/>
<dbReference type="InterPro" id="IPR017927">
    <property type="entry name" value="FAD-bd_FR_type"/>
</dbReference>
<evidence type="ECO:0000313" key="14">
    <source>
        <dbReference type="EMBL" id="NDW20770.1"/>
    </source>
</evidence>
<gene>
    <name evidence="14" type="ORF">GTW09_04460</name>
</gene>
<comment type="caution">
    <text evidence="14">The sequence shown here is derived from an EMBL/GenBank/DDBJ whole genome shotgun (WGS) entry which is preliminary data.</text>
</comment>
<evidence type="ECO:0000256" key="3">
    <source>
        <dbReference type="ARBA" id="ARBA00022714"/>
    </source>
</evidence>
<dbReference type="EMBL" id="JAAAWP010000002">
    <property type="protein sequence ID" value="NDW20770.1"/>
    <property type="molecule type" value="Genomic_DNA"/>
</dbReference>
<dbReference type="Gene3D" id="2.40.30.10">
    <property type="entry name" value="Translation factors"/>
    <property type="match status" value="1"/>
</dbReference>
<dbReference type="SUPFAM" id="SSF52343">
    <property type="entry name" value="Ferredoxin reductase-like, C-terminal NADP-linked domain"/>
    <property type="match status" value="1"/>
</dbReference>
<keyword evidence="3" id="KW-0001">2Fe-2S</keyword>
<evidence type="ECO:0000256" key="8">
    <source>
        <dbReference type="ARBA" id="ARBA00023014"/>
    </source>
</evidence>
<protein>
    <submittedName>
        <fullName evidence="14">2Fe-2S iron-sulfur cluster binding domain-containing protein</fullName>
    </submittedName>
</protein>
<keyword evidence="4" id="KW-0479">Metal-binding</keyword>
<keyword evidence="2" id="KW-0285">Flavoprotein</keyword>
<dbReference type="Pfam" id="PF00970">
    <property type="entry name" value="FAD_binding_6"/>
    <property type="match status" value="1"/>
</dbReference>
<dbReference type="PRINTS" id="PR00371">
    <property type="entry name" value="FPNCR"/>
</dbReference>
<evidence type="ECO:0000256" key="12">
    <source>
        <dbReference type="SAM" id="MobiDB-lite"/>
    </source>
</evidence>
<keyword evidence="7" id="KW-0408">Iron</keyword>
<evidence type="ECO:0000256" key="11">
    <source>
        <dbReference type="ARBA" id="ARBA00061434"/>
    </source>
</evidence>
<keyword evidence="5" id="KW-0274">FAD</keyword>
<sequence length="356" mass="39327">MVQSIKPSWRDGYYRARVKSVSPLDETTLQLTLAPQKKWPSHCAGQHISITLEINGKLVSRVFTIASGQSSRNTSGDIRLVIRTKKDGALTPYLGSLSCNDWVNISAPMGNFLFPNESRPSDNRSALANTHNAAHSQEPQKRASSILMIAGGSGITPFIAMLDDMALMTHTKPTVHLLYFAKENEHLLTDELEVYQRKNGNFSYQLLSRQQDGDVENHLAEHANSHWMVCGPQSLYEDVARMQLITKTPLDSEHFAAFPTVSLNDVSQKSDEATSFSLTHNGNTLSVNNQQTLLEQLLEANQPVTYGCGMGICHQCQCVKKRGVVRDTRTGALSDSAEQLIQLCVSQAVTDLELQA</sequence>